<gene>
    <name evidence="1" type="ORF">PALI_a2605</name>
</gene>
<proteinExistence type="predicted"/>
<keyword evidence="2" id="KW-1185">Reference proteome</keyword>
<evidence type="ECO:0000313" key="1">
    <source>
        <dbReference type="EMBL" id="MBE0360596.1"/>
    </source>
</evidence>
<accession>A0ABR9E427</accession>
<reference evidence="1 2" key="1">
    <citation type="submission" date="2015-06" db="EMBL/GenBank/DDBJ databases">
        <title>Genome sequence of Pseudoalteromonas aliena.</title>
        <authorList>
            <person name="Xie B.-B."/>
            <person name="Rong J.-C."/>
            <person name="Qin Q.-L."/>
            <person name="Zhang Y.-Z."/>
        </authorList>
    </citation>
    <scope>NUCLEOTIDE SEQUENCE [LARGE SCALE GENOMIC DNA]</scope>
    <source>
        <strain evidence="1 2">SW19</strain>
    </source>
</reference>
<name>A0ABR9E427_9GAMM</name>
<organism evidence="1 2">
    <name type="scientific">Pseudoalteromonas aliena SW19</name>
    <dbReference type="NCBI Taxonomy" id="1314866"/>
    <lineage>
        <taxon>Bacteria</taxon>
        <taxon>Pseudomonadati</taxon>
        <taxon>Pseudomonadota</taxon>
        <taxon>Gammaproteobacteria</taxon>
        <taxon>Alteromonadales</taxon>
        <taxon>Pseudoalteromonadaceae</taxon>
        <taxon>Pseudoalteromonas</taxon>
    </lineage>
</organism>
<protein>
    <submittedName>
        <fullName evidence="1">Uncharacterized protein</fullName>
    </submittedName>
</protein>
<comment type="caution">
    <text evidence="1">The sequence shown here is derived from an EMBL/GenBank/DDBJ whole genome shotgun (WGS) entry which is preliminary data.</text>
</comment>
<dbReference type="Proteomes" id="UP000648482">
    <property type="component" value="Unassembled WGS sequence"/>
</dbReference>
<evidence type="ECO:0000313" key="2">
    <source>
        <dbReference type="Proteomes" id="UP000648482"/>
    </source>
</evidence>
<dbReference type="EMBL" id="AQGU01000027">
    <property type="protein sequence ID" value="MBE0360596.1"/>
    <property type="molecule type" value="Genomic_DNA"/>
</dbReference>
<sequence length="41" mass="4748">MYNPPIISILFIIKNDVSKEKIVSYKGLLFRYLYHSSGDIA</sequence>